<evidence type="ECO:0000259" key="4">
    <source>
        <dbReference type="PROSITE" id="PS50893"/>
    </source>
</evidence>
<dbReference type="SUPFAM" id="SSF50331">
    <property type="entry name" value="MOP-like"/>
    <property type="match status" value="1"/>
</dbReference>
<dbReference type="PANTHER" id="PTHR42781">
    <property type="entry name" value="SPERMIDINE/PUTRESCINE IMPORT ATP-BINDING PROTEIN POTA"/>
    <property type="match status" value="1"/>
</dbReference>
<keyword evidence="3 5" id="KW-0067">ATP-binding</keyword>
<feature type="domain" description="ABC transporter" evidence="4">
    <location>
        <begin position="3"/>
        <end position="237"/>
    </location>
</feature>
<protein>
    <submittedName>
        <fullName evidence="5">ABC transporter ATP-binding protein</fullName>
    </submittedName>
</protein>
<dbReference type="InterPro" id="IPR003593">
    <property type="entry name" value="AAA+_ATPase"/>
</dbReference>
<evidence type="ECO:0000256" key="3">
    <source>
        <dbReference type="ARBA" id="ARBA00022840"/>
    </source>
</evidence>
<keyword evidence="6" id="KW-1185">Reference proteome</keyword>
<evidence type="ECO:0000313" key="5">
    <source>
        <dbReference type="EMBL" id="MFB5193180.1"/>
    </source>
</evidence>
<dbReference type="SMART" id="SM00382">
    <property type="entry name" value="AAA"/>
    <property type="match status" value="1"/>
</dbReference>
<dbReference type="PROSITE" id="PS00211">
    <property type="entry name" value="ABC_TRANSPORTER_1"/>
    <property type="match status" value="1"/>
</dbReference>
<dbReference type="SUPFAM" id="SSF52540">
    <property type="entry name" value="P-loop containing nucleoside triphosphate hydrolases"/>
    <property type="match status" value="1"/>
</dbReference>
<dbReference type="InterPro" id="IPR050093">
    <property type="entry name" value="ABC_SmlMolc_Importer"/>
</dbReference>
<dbReference type="InterPro" id="IPR027417">
    <property type="entry name" value="P-loop_NTPase"/>
</dbReference>
<dbReference type="Proteomes" id="UP001579974">
    <property type="component" value="Unassembled WGS sequence"/>
</dbReference>
<proteinExistence type="predicted"/>
<dbReference type="EMBL" id="JBDXSU010000045">
    <property type="protein sequence ID" value="MFB5193180.1"/>
    <property type="molecule type" value="Genomic_DNA"/>
</dbReference>
<dbReference type="InterPro" id="IPR008995">
    <property type="entry name" value="Mo/tungstate-bd_C_term_dom"/>
</dbReference>
<dbReference type="GO" id="GO:0005524">
    <property type="term" value="F:ATP binding"/>
    <property type="evidence" value="ECO:0007669"/>
    <property type="project" value="UniProtKB-KW"/>
</dbReference>
<dbReference type="InterPro" id="IPR013611">
    <property type="entry name" value="Transp-assoc_OB_typ2"/>
</dbReference>
<evidence type="ECO:0000256" key="2">
    <source>
        <dbReference type="ARBA" id="ARBA00022741"/>
    </source>
</evidence>
<accession>A0ABV5AME9</accession>
<evidence type="ECO:0000256" key="1">
    <source>
        <dbReference type="ARBA" id="ARBA00022448"/>
    </source>
</evidence>
<dbReference type="InterPro" id="IPR017871">
    <property type="entry name" value="ABC_transporter-like_CS"/>
</dbReference>
<dbReference type="Pfam" id="PF08402">
    <property type="entry name" value="TOBE_2"/>
    <property type="match status" value="1"/>
</dbReference>
<organism evidence="5 6">
    <name type="scientific">Alicyclobacillus fastidiosus</name>
    <dbReference type="NCBI Taxonomy" id="392011"/>
    <lineage>
        <taxon>Bacteria</taxon>
        <taxon>Bacillati</taxon>
        <taxon>Bacillota</taxon>
        <taxon>Bacilli</taxon>
        <taxon>Bacillales</taxon>
        <taxon>Alicyclobacillaceae</taxon>
        <taxon>Alicyclobacillus</taxon>
    </lineage>
</organism>
<dbReference type="RefSeq" id="WP_368780768.1">
    <property type="nucleotide sequence ID" value="NZ_CP162940.1"/>
</dbReference>
<reference evidence="5 6" key="1">
    <citation type="journal article" date="2024" name="Int. J. Mol. Sci.">
        <title>Exploration of Alicyclobacillus spp. Genome in Search of Antibiotic Resistance.</title>
        <authorList>
            <person name="Bucka-Kolendo J."/>
            <person name="Kiousi D.E."/>
            <person name="Dekowska A."/>
            <person name="Mikolajczuk-Szczyrba A."/>
            <person name="Karadedos D.M."/>
            <person name="Michael P."/>
            <person name="Galanis A."/>
            <person name="Sokolowska B."/>
        </authorList>
    </citation>
    <scope>NUCLEOTIDE SEQUENCE [LARGE SCALE GENOMIC DNA]</scope>
    <source>
        <strain evidence="5 6">KKP 3000</strain>
    </source>
</reference>
<name>A0ABV5AME9_9BACL</name>
<dbReference type="Gene3D" id="3.40.50.300">
    <property type="entry name" value="P-loop containing nucleotide triphosphate hydrolases"/>
    <property type="match status" value="1"/>
</dbReference>
<sequence length="363" mass="40394">MYISLKHVTKKYNDKVVLNDISLEIEKGQILALLGPSGCGKTTLLNSLAGLVDIEFGHIEVNGQLYSRGGYTLPPESRKIGMVFQDFALWPHMNVFDNIAFGLKVQRLSRSAVSNRVAEMLEVVRLSGYENHFPYQLSGGQKQRVAIARALAPGPSLLLMDEPLSSLDAQLRVEMRWQLVEIIRKAGVTTVYVTHDQAEALTMADHIVLLHRGNIEQQGTPTDLYRSPETSFTAAFIGTSNLLPCDIVSESGGFVTVDCDGLQWTTQTVDYVSDQPMMLMVRPDDIQEIGQNPIHSKGTSILGKIERKSYLGNQWLYGVRISCSTNPVLEWVDDEERQVGDSVSLWVPMEATRIVRKDSVTLV</sequence>
<gene>
    <name evidence="5" type="ORF">KKP3000_003126</name>
</gene>
<dbReference type="Gene3D" id="2.40.50.100">
    <property type="match status" value="1"/>
</dbReference>
<dbReference type="Pfam" id="PF00005">
    <property type="entry name" value="ABC_tran"/>
    <property type="match status" value="1"/>
</dbReference>
<keyword evidence="1" id="KW-0813">Transport</keyword>
<keyword evidence="2" id="KW-0547">Nucleotide-binding</keyword>
<comment type="caution">
    <text evidence="5">The sequence shown here is derived from an EMBL/GenBank/DDBJ whole genome shotgun (WGS) entry which is preliminary data.</text>
</comment>
<dbReference type="PANTHER" id="PTHR42781:SF9">
    <property type="entry name" value="AMINO ACID ABC TRANSPORTER, ATP-BINDING PROTEIN-RELATED"/>
    <property type="match status" value="1"/>
</dbReference>
<dbReference type="PROSITE" id="PS50893">
    <property type="entry name" value="ABC_TRANSPORTER_2"/>
    <property type="match status" value="1"/>
</dbReference>
<evidence type="ECO:0000313" key="6">
    <source>
        <dbReference type="Proteomes" id="UP001579974"/>
    </source>
</evidence>
<dbReference type="InterPro" id="IPR003439">
    <property type="entry name" value="ABC_transporter-like_ATP-bd"/>
</dbReference>